<accession>A0A255ZCK8</accession>
<proteinExistence type="predicted"/>
<dbReference type="InterPro" id="IPR007922">
    <property type="entry name" value="DciA-like"/>
</dbReference>
<comment type="caution">
    <text evidence="1">The sequence shown here is derived from an EMBL/GenBank/DDBJ whole genome shotgun (WGS) entry which is preliminary data.</text>
</comment>
<dbReference type="OrthoDB" id="9804942at2"/>
<sequence>MKSNENSIAAVLQELIARNKWQRGLDKTEVPAAWFDVMGSGVKSYTLSVDFNEGTLYVQLSSSVLRQELQFGKDKIVKMLNEHLRRDVVKEVVLR</sequence>
<organism evidence="1 2">
    <name type="scientific">Flavobacterium aurantiibacter</name>
    <dbReference type="NCBI Taxonomy" id="2023067"/>
    <lineage>
        <taxon>Bacteria</taxon>
        <taxon>Pseudomonadati</taxon>
        <taxon>Bacteroidota</taxon>
        <taxon>Flavobacteriia</taxon>
        <taxon>Flavobacteriales</taxon>
        <taxon>Flavobacteriaceae</taxon>
        <taxon>Flavobacterium</taxon>
    </lineage>
</organism>
<protein>
    <submittedName>
        <fullName evidence="1">RNA-binding protein</fullName>
    </submittedName>
</protein>
<dbReference type="AlphaFoldDB" id="A0A255ZCK8"/>
<keyword evidence="2" id="KW-1185">Reference proteome</keyword>
<name>A0A255ZCK8_9FLAO</name>
<gene>
    <name evidence="1" type="ORF">CHX27_14655</name>
</gene>
<dbReference type="EMBL" id="NOXX01000226">
    <property type="protein sequence ID" value="OYQ38625.1"/>
    <property type="molecule type" value="Genomic_DNA"/>
</dbReference>
<evidence type="ECO:0000313" key="2">
    <source>
        <dbReference type="Proteomes" id="UP000216035"/>
    </source>
</evidence>
<dbReference type="PANTHER" id="PTHR36456:SF1">
    <property type="entry name" value="UPF0232 PROTEIN SCO3875"/>
    <property type="match status" value="1"/>
</dbReference>
<dbReference type="PANTHER" id="PTHR36456">
    <property type="entry name" value="UPF0232 PROTEIN SCO3875"/>
    <property type="match status" value="1"/>
</dbReference>
<reference evidence="1 2" key="1">
    <citation type="submission" date="2017-07" db="EMBL/GenBank/DDBJ databases">
        <title>Flavobacterium cyanobacteriorum sp. nov., isolated from cyanobacterial aggregates in a eutrophic lake.</title>
        <authorList>
            <person name="Cai H."/>
        </authorList>
    </citation>
    <scope>NUCLEOTIDE SEQUENCE [LARGE SCALE GENOMIC DNA]</scope>
    <source>
        <strain evidence="1 2">TH167</strain>
    </source>
</reference>
<dbReference type="Proteomes" id="UP000216035">
    <property type="component" value="Unassembled WGS sequence"/>
</dbReference>
<dbReference type="RefSeq" id="WP_094487506.1">
    <property type="nucleotide sequence ID" value="NZ_NOXX01000226.1"/>
</dbReference>
<evidence type="ECO:0000313" key="1">
    <source>
        <dbReference type="EMBL" id="OYQ38625.1"/>
    </source>
</evidence>
<dbReference type="Pfam" id="PF05258">
    <property type="entry name" value="DciA"/>
    <property type="match status" value="1"/>
</dbReference>